<gene>
    <name evidence="1" type="ORF">MG292_05175</name>
</gene>
<organism evidence="1 2">
    <name type="scientific">Flavobacterium keumense</name>
    <dbReference type="NCBI Taxonomy" id="1306518"/>
    <lineage>
        <taxon>Bacteria</taxon>
        <taxon>Pseudomonadati</taxon>
        <taxon>Bacteroidota</taxon>
        <taxon>Flavobacteriia</taxon>
        <taxon>Flavobacteriales</taxon>
        <taxon>Flavobacteriaceae</taxon>
        <taxon>Flavobacterium</taxon>
    </lineage>
</organism>
<sequence>MKNILYKITFVISVLLITNCTVEKYELGELNAPSNVAVAVTIAGKTTAAPNGDGSGDVTFTISGDNILASKIDFDANNALDLVAVNNGKITKKYTTLGLNTYTVTVIAYGPGGTSTTVTTEVTVKSDFTPNPAIVTALTNNTSKTWVVDKSVPGHFGVGPWTGSVGPDWWSANVDEKVSCCNCFYTSTFTFTKASATSYTIQVACPDGAFTKTGALTTLPGIPSSGAEGCYSYGGGSGAFSFIPSSTGIAAATPSTQTSILLSGVDTFIGYGALQKEYEILVINANYMYLRVQGTETGNAWYLKLKPAP</sequence>
<evidence type="ECO:0000313" key="2">
    <source>
        <dbReference type="Proteomes" id="UP001232117"/>
    </source>
</evidence>
<protein>
    <recommendedName>
        <fullName evidence="3">Cadherin domain-containing protein</fullName>
    </recommendedName>
</protein>
<evidence type="ECO:0008006" key="3">
    <source>
        <dbReference type="Google" id="ProtNLM"/>
    </source>
</evidence>
<dbReference type="RefSeq" id="WP_264533775.1">
    <property type="nucleotide sequence ID" value="NZ_CP092332.1"/>
</dbReference>
<proteinExistence type="predicted"/>
<accession>A0ABY8N7I6</accession>
<evidence type="ECO:0000313" key="1">
    <source>
        <dbReference type="EMBL" id="WGK95619.1"/>
    </source>
</evidence>
<dbReference type="EMBL" id="CP092332">
    <property type="protein sequence ID" value="WGK95619.1"/>
    <property type="molecule type" value="Genomic_DNA"/>
</dbReference>
<reference evidence="1 2" key="2">
    <citation type="submission" date="2023-06" db="EMBL/GenBank/DDBJ databases">
        <title>Complete Genome Sequence of Flavobacterium keumense K3R-10.</title>
        <authorList>
            <person name="Jeong H."/>
            <person name="Jhang S.Y."/>
            <person name="Kim J.N."/>
        </authorList>
    </citation>
    <scope>NUCLEOTIDE SEQUENCE [LARGE SCALE GENOMIC DNA]</scope>
    <source>
        <strain evidence="1 2">K3R-10</strain>
    </source>
</reference>
<keyword evidence="2" id="KW-1185">Reference proteome</keyword>
<dbReference type="Proteomes" id="UP001232117">
    <property type="component" value="Chromosome"/>
</dbReference>
<reference evidence="1 2" key="1">
    <citation type="submission" date="2022-02" db="EMBL/GenBank/DDBJ databases">
        <authorList>
            <person name="Cha I.-T."/>
            <person name="Lee K.-E."/>
            <person name="Park S.-J."/>
        </authorList>
    </citation>
    <scope>NUCLEOTIDE SEQUENCE [LARGE SCALE GENOMIC DNA]</scope>
    <source>
        <strain evidence="1 2">K3R-10</strain>
    </source>
</reference>
<name>A0ABY8N7I6_9FLAO</name>